<dbReference type="PANTHER" id="PTHR15723:SF0">
    <property type="entry name" value="CARBOHYDRATE SULFOTRANSFERASE 15"/>
    <property type="match status" value="1"/>
</dbReference>
<evidence type="ECO:0000256" key="5">
    <source>
        <dbReference type="SAM" id="Phobius"/>
    </source>
</evidence>
<proteinExistence type="predicted"/>
<dbReference type="SUPFAM" id="SSF52540">
    <property type="entry name" value="P-loop containing nucleoside triphosphate hydrolases"/>
    <property type="match status" value="1"/>
</dbReference>
<dbReference type="Proteomes" id="UP000596742">
    <property type="component" value="Unassembled WGS sequence"/>
</dbReference>
<protein>
    <recommendedName>
        <fullName evidence="6">Amino acid transporter transmembrane domain-containing protein</fullName>
    </recommendedName>
</protein>
<evidence type="ECO:0000256" key="4">
    <source>
        <dbReference type="ARBA" id="ARBA00023136"/>
    </source>
</evidence>
<keyword evidence="8" id="KW-1185">Reference proteome</keyword>
<dbReference type="GO" id="GO:0016020">
    <property type="term" value="C:membrane"/>
    <property type="evidence" value="ECO:0007669"/>
    <property type="project" value="UniProtKB-SubCell"/>
</dbReference>
<dbReference type="Pfam" id="PF01490">
    <property type="entry name" value="Aa_trans"/>
    <property type="match status" value="1"/>
</dbReference>
<evidence type="ECO:0000313" key="7">
    <source>
        <dbReference type="EMBL" id="VDI40514.1"/>
    </source>
</evidence>
<dbReference type="InterPro" id="IPR052654">
    <property type="entry name" value="CS_Sulfotransferase"/>
</dbReference>
<keyword evidence="4 5" id="KW-0472">Membrane</keyword>
<dbReference type="PANTHER" id="PTHR15723">
    <property type="entry name" value="CARBOHYDRATE SULFOTRANSFERASE 15"/>
    <property type="match status" value="1"/>
</dbReference>
<evidence type="ECO:0000256" key="2">
    <source>
        <dbReference type="ARBA" id="ARBA00022692"/>
    </source>
</evidence>
<accession>A0A8B6EVN6</accession>
<keyword evidence="3 5" id="KW-1133">Transmembrane helix</keyword>
<comment type="caution">
    <text evidence="7">The sequence shown here is derived from an EMBL/GenBank/DDBJ whole genome shotgun (WGS) entry which is preliminary data.</text>
</comment>
<feature type="transmembrane region" description="Helical" evidence="5">
    <location>
        <begin position="263"/>
        <end position="283"/>
    </location>
</feature>
<evidence type="ECO:0000313" key="8">
    <source>
        <dbReference type="Proteomes" id="UP000596742"/>
    </source>
</evidence>
<keyword evidence="2 5" id="KW-0812">Transmembrane</keyword>
<dbReference type="AlphaFoldDB" id="A0A8B6EVN6"/>
<feature type="domain" description="Amino acid transporter transmembrane" evidence="6">
    <location>
        <begin position="212"/>
        <end position="326"/>
    </location>
</feature>
<dbReference type="OrthoDB" id="526228at2759"/>
<dbReference type="GO" id="GO:0019319">
    <property type="term" value="P:hexose biosynthetic process"/>
    <property type="evidence" value="ECO:0007669"/>
    <property type="project" value="TreeGrafter"/>
</dbReference>
<organism evidence="7 8">
    <name type="scientific">Mytilus galloprovincialis</name>
    <name type="common">Mediterranean mussel</name>
    <dbReference type="NCBI Taxonomy" id="29158"/>
    <lineage>
        <taxon>Eukaryota</taxon>
        <taxon>Metazoa</taxon>
        <taxon>Spiralia</taxon>
        <taxon>Lophotrochozoa</taxon>
        <taxon>Mollusca</taxon>
        <taxon>Bivalvia</taxon>
        <taxon>Autobranchia</taxon>
        <taxon>Pteriomorphia</taxon>
        <taxon>Mytilida</taxon>
        <taxon>Mytiloidea</taxon>
        <taxon>Mytilidae</taxon>
        <taxon>Mytilinae</taxon>
        <taxon>Mytilus</taxon>
    </lineage>
</organism>
<sequence length="349" mass="41108">MSNTASFSQNINIEKKDKMEFINRCRRRVESTTKISQKLWNNQYKSPCYHREGTLHCLPYFLVIGFPKCGTTDLFERMKHHPEFIPSKMKELHWLSRYRFMPLFRRNSTVQLEKYPPDKPFGLHLYTQMFDELAATLETSDGHSHAITADFSPSTIWDNDVYSYINSFSVGQEYYTQDFVHQLNPCMKLVVMMRDPVERFDSFQVTHDCQRRATADAWTLFDYNFAQSIGIMTFAYMCHHNTFLIHQSLENPTEKRFQIVTHFSFLFSLLIMLLIGVLGYVTFTGYTQGDLLENYCKTDDLMNVARLSFAVTIMLTYPLECFVVRHVSIYFPSTQVWLLECFVVRHPCV</sequence>
<dbReference type="InterPro" id="IPR027417">
    <property type="entry name" value="P-loop_NTPase"/>
</dbReference>
<feature type="transmembrane region" description="Helical" evidence="5">
    <location>
        <begin position="303"/>
        <end position="324"/>
    </location>
</feature>
<evidence type="ECO:0000256" key="3">
    <source>
        <dbReference type="ARBA" id="ARBA00022989"/>
    </source>
</evidence>
<reference evidence="7" key="1">
    <citation type="submission" date="2018-11" db="EMBL/GenBank/DDBJ databases">
        <authorList>
            <person name="Alioto T."/>
            <person name="Alioto T."/>
        </authorList>
    </citation>
    <scope>NUCLEOTIDE SEQUENCE</scope>
</reference>
<evidence type="ECO:0000259" key="6">
    <source>
        <dbReference type="Pfam" id="PF01490"/>
    </source>
</evidence>
<dbReference type="Gene3D" id="3.40.50.300">
    <property type="entry name" value="P-loop containing nucleotide triphosphate hydrolases"/>
    <property type="match status" value="1"/>
</dbReference>
<name>A0A8B6EVN6_MYTGA</name>
<gene>
    <name evidence="7" type="ORF">MGAL_10B092201B</name>
</gene>
<comment type="subcellular location">
    <subcellularLocation>
        <location evidence="1">Membrane</location>
    </subcellularLocation>
</comment>
<dbReference type="EMBL" id="UYJE01005812">
    <property type="protein sequence ID" value="VDI40514.1"/>
    <property type="molecule type" value="Genomic_DNA"/>
</dbReference>
<evidence type="ECO:0000256" key="1">
    <source>
        <dbReference type="ARBA" id="ARBA00004370"/>
    </source>
</evidence>
<dbReference type="InterPro" id="IPR013057">
    <property type="entry name" value="AA_transpt_TM"/>
</dbReference>
<dbReference type="GO" id="GO:0050659">
    <property type="term" value="F:N-acetylgalactosamine 4-sulfate 6-O-sulfotransferase activity"/>
    <property type="evidence" value="ECO:0007669"/>
    <property type="project" value="TreeGrafter"/>
</dbReference>